<accession>A0A4Z2EY83</accession>
<dbReference type="Proteomes" id="UP000314294">
    <property type="component" value="Unassembled WGS sequence"/>
</dbReference>
<comment type="caution">
    <text evidence="1">The sequence shown here is derived from an EMBL/GenBank/DDBJ whole genome shotgun (WGS) entry which is preliminary data.</text>
</comment>
<reference evidence="1 2" key="1">
    <citation type="submission" date="2019-03" db="EMBL/GenBank/DDBJ databases">
        <title>First draft genome of Liparis tanakae, snailfish: a comprehensive survey of snailfish specific genes.</title>
        <authorList>
            <person name="Kim W."/>
            <person name="Song I."/>
            <person name="Jeong J.-H."/>
            <person name="Kim D."/>
            <person name="Kim S."/>
            <person name="Ryu S."/>
            <person name="Song J.Y."/>
            <person name="Lee S.K."/>
        </authorList>
    </citation>
    <scope>NUCLEOTIDE SEQUENCE [LARGE SCALE GENOMIC DNA]</scope>
    <source>
        <tissue evidence="1">Muscle</tissue>
    </source>
</reference>
<organism evidence="1 2">
    <name type="scientific">Liparis tanakae</name>
    <name type="common">Tanaka's snailfish</name>
    <dbReference type="NCBI Taxonomy" id="230148"/>
    <lineage>
        <taxon>Eukaryota</taxon>
        <taxon>Metazoa</taxon>
        <taxon>Chordata</taxon>
        <taxon>Craniata</taxon>
        <taxon>Vertebrata</taxon>
        <taxon>Euteleostomi</taxon>
        <taxon>Actinopterygii</taxon>
        <taxon>Neopterygii</taxon>
        <taxon>Teleostei</taxon>
        <taxon>Neoteleostei</taxon>
        <taxon>Acanthomorphata</taxon>
        <taxon>Eupercaria</taxon>
        <taxon>Perciformes</taxon>
        <taxon>Cottioidei</taxon>
        <taxon>Cottales</taxon>
        <taxon>Liparidae</taxon>
        <taxon>Liparis</taxon>
    </lineage>
</organism>
<gene>
    <name evidence="1" type="ORF">EYF80_055905</name>
</gene>
<evidence type="ECO:0000313" key="2">
    <source>
        <dbReference type="Proteomes" id="UP000314294"/>
    </source>
</evidence>
<proteinExistence type="predicted"/>
<evidence type="ECO:0000313" key="1">
    <source>
        <dbReference type="EMBL" id="TNN33936.1"/>
    </source>
</evidence>
<protein>
    <submittedName>
        <fullName evidence="1">Uncharacterized protein</fullName>
    </submittedName>
</protein>
<sequence>MDLSDSLVRPIQQLKYLGAQIWSAGGAFCVSGSTSGPSGFQRTFLSSAGVELRVFWGLFFSVRMTPHGSSLRALTRFFSCQPT</sequence>
<dbReference type="EMBL" id="SRLO01002084">
    <property type="protein sequence ID" value="TNN33936.1"/>
    <property type="molecule type" value="Genomic_DNA"/>
</dbReference>
<keyword evidence="2" id="KW-1185">Reference proteome</keyword>
<dbReference type="AlphaFoldDB" id="A0A4Z2EY83"/>
<name>A0A4Z2EY83_9TELE</name>